<dbReference type="InterPro" id="IPR044861">
    <property type="entry name" value="IPNS-like_FE2OG_OXY"/>
</dbReference>
<sequence>MTIPSILTVDLTPHSNSTATATTLTASQLKSARDLVATFHRFAFVSVTGHGLSQQEITEMFAWSKKMLELPFQEKMKVPHAEEAIPHRGYSRVGREKLYARDNVKGGSLRGGEKGHDVLPGFRSYVSDLNERLASVGEAVVNAIAVGLSMSPEERDALMQFSFTLLFQHQSNALELLDPKTKQYLRDSFPEGALTLNVSDMLQRFTNAHPSYFISALHRISVPSANDVTDSGVPARYSIPLFVAPHPSHLVQTLPRFVSAEKPCRYESIRFQDDDALAAKYTYREGQEQFVGCSQARSI</sequence>
<evidence type="ECO:0000259" key="3">
    <source>
        <dbReference type="Pfam" id="PF14226"/>
    </source>
</evidence>
<feature type="domain" description="Isopenicillin N synthase-like Fe(2+) 2OG dioxygenase" evidence="2">
    <location>
        <begin position="163"/>
        <end position="245"/>
    </location>
</feature>
<dbReference type="PANTHER" id="PTHR47990">
    <property type="entry name" value="2-OXOGLUTARATE (2OG) AND FE(II)-DEPENDENT OXYGENASE SUPERFAMILY PROTEIN-RELATED"/>
    <property type="match status" value="1"/>
</dbReference>
<evidence type="ECO:0000313" key="4">
    <source>
        <dbReference type="EMBL" id="KAK0632381.1"/>
    </source>
</evidence>
<dbReference type="Gene3D" id="2.60.120.330">
    <property type="entry name" value="B-lactam Antibiotic, Isopenicillin N Synthase, Chain"/>
    <property type="match status" value="2"/>
</dbReference>
<comment type="similarity">
    <text evidence="1">Belongs to the iron/ascorbate-dependent oxidoreductase family.</text>
</comment>
<evidence type="ECO:0000256" key="1">
    <source>
        <dbReference type="ARBA" id="ARBA00008056"/>
    </source>
</evidence>
<dbReference type="AlphaFoldDB" id="A0AA39XEW8"/>
<keyword evidence="5" id="KW-1185">Reference proteome</keyword>
<gene>
    <name evidence="4" type="ORF">B0T14DRAFT_532851</name>
</gene>
<accession>A0AA39XEW8</accession>
<dbReference type="SUPFAM" id="SSF51197">
    <property type="entry name" value="Clavaminate synthase-like"/>
    <property type="match status" value="1"/>
</dbReference>
<evidence type="ECO:0000313" key="5">
    <source>
        <dbReference type="Proteomes" id="UP001175000"/>
    </source>
</evidence>
<dbReference type="InterPro" id="IPR050231">
    <property type="entry name" value="Iron_ascorbate_oxido_reductase"/>
</dbReference>
<dbReference type="InterPro" id="IPR026992">
    <property type="entry name" value="DIOX_N"/>
</dbReference>
<dbReference type="Pfam" id="PF03171">
    <property type="entry name" value="2OG-FeII_Oxy"/>
    <property type="match status" value="1"/>
</dbReference>
<proteinExistence type="inferred from homology"/>
<reference evidence="4" key="1">
    <citation type="submission" date="2023-06" db="EMBL/GenBank/DDBJ databases">
        <title>Genome-scale phylogeny and comparative genomics of the fungal order Sordariales.</title>
        <authorList>
            <consortium name="Lawrence Berkeley National Laboratory"/>
            <person name="Hensen N."/>
            <person name="Bonometti L."/>
            <person name="Westerberg I."/>
            <person name="Brannstrom I.O."/>
            <person name="Guillou S."/>
            <person name="Cros-Aarteil S."/>
            <person name="Calhoun S."/>
            <person name="Haridas S."/>
            <person name="Kuo A."/>
            <person name="Mondo S."/>
            <person name="Pangilinan J."/>
            <person name="Riley R."/>
            <person name="Labutti K."/>
            <person name="Andreopoulos B."/>
            <person name="Lipzen A."/>
            <person name="Chen C."/>
            <person name="Yanf M."/>
            <person name="Daum C."/>
            <person name="Ng V."/>
            <person name="Clum A."/>
            <person name="Steindorff A."/>
            <person name="Ohm R."/>
            <person name="Martin F."/>
            <person name="Silar P."/>
            <person name="Natvig D."/>
            <person name="Lalanne C."/>
            <person name="Gautier V."/>
            <person name="Ament-Velasquez S.L."/>
            <person name="Kruys A."/>
            <person name="Hutchinson M.I."/>
            <person name="Powell A.J."/>
            <person name="Barry K."/>
            <person name="Miller A.N."/>
            <person name="Grigoriev I.V."/>
            <person name="Debuchy R."/>
            <person name="Gladieux P."/>
            <person name="Thoren M.H."/>
            <person name="Johannesson H."/>
        </authorList>
    </citation>
    <scope>NUCLEOTIDE SEQUENCE</scope>
    <source>
        <strain evidence="4">CBS 606.72</strain>
    </source>
</reference>
<evidence type="ECO:0000259" key="2">
    <source>
        <dbReference type="Pfam" id="PF03171"/>
    </source>
</evidence>
<comment type="caution">
    <text evidence="4">The sequence shown here is derived from an EMBL/GenBank/DDBJ whole genome shotgun (WGS) entry which is preliminary data.</text>
</comment>
<organism evidence="4 5">
    <name type="scientific">Immersiella caudata</name>
    <dbReference type="NCBI Taxonomy" id="314043"/>
    <lineage>
        <taxon>Eukaryota</taxon>
        <taxon>Fungi</taxon>
        <taxon>Dikarya</taxon>
        <taxon>Ascomycota</taxon>
        <taxon>Pezizomycotina</taxon>
        <taxon>Sordariomycetes</taxon>
        <taxon>Sordariomycetidae</taxon>
        <taxon>Sordariales</taxon>
        <taxon>Lasiosphaeriaceae</taxon>
        <taxon>Immersiella</taxon>
    </lineage>
</organism>
<dbReference type="InterPro" id="IPR027443">
    <property type="entry name" value="IPNS-like_sf"/>
</dbReference>
<dbReference type="Proteomes" id="UP001175000">
    <property type="component" value="Unassembled WGS sequence"/>
</dbReference>
<name>A0AA39XEW8_9PEZI</name>
<dbReference type="Pfam" id="PF14226">
    <property type="entry name" value="DIOX_N"/>
    <property type="match status" value="1"/>
</dbReference>
<dbReference type="EMBL" id="JAULSU010000001">
    <property type="protein sequence ID" value="KAK0632381.1"/>
    <property type="molecule type" value="Genomic_DNA"/>
</dbReference>
<protein>
    <recommendedName>
        <fullName evidence="6">Non-haem dioxygenase N-terminal domain-containing protein</fullName>
    </recommendedName>
</protein>
<evidence type="ECO:0008006" key="6">
    <source>
        <dbReference type="Google" id="ProtNLM"/>
    </source>
</evidence>
<feature type="domain" description="Non-haem dioxygenase N-terminal" evidence="3">
    <location>
        <begin position="28"/>
        <end position="100"/>
    </location>
</feature>